<dbReference type="CDD" id="cd02440">
    <property type="entry name" value="AdoMet_MTases"/>
    <property type="match status" value="1"/>
</dbReference>
<sequence>MTGDVVNSGGLVVGREVDAVEVDAVVMDAAEMNRLSWNAATVAHNSHKGDQAQFFRNGGSTLYPEELALLGEIDGSSILHLQCNSGQDSLSLAALGAAVTGVDIADSAIDFARTLSAESDIAADFERADVSAWLRAAAAGQRKFDRVFSSYGTVIWLPDLDEWAEGIAGVLAPNGRFVLVEFHPFAMCFDEKWSLTYPYGGGTPVTEPRGVGDYVADSADLILPGAEGNGVENFENPFPSCEFNWSISEVLGALRRAGLTFESFDEYPYANGWQGFEEMAELGGKRWGVPAGRPEIPLMYSLSVRLAD</sequence>
<dbReference type="GO" id="GO:0008168">
    <property type="term" value="F:methyltransferase activity"/>
    <property type="evidence" value="ECO:0007669"/>
    <property type="project" value="UniProtKB-KW"/>
</dbReference>
<evidence type="ECO:0000313" key="4">
    <source>
        <dbReference type="EMBL" id="PCK26113.1"/>
    </source>
</evidence>
<evidence type="ECO:0000313" key="5">
    <source>
        <dbReference type="Proteomes" id="UP000230886"/>
    </source>
</evidence>
<keyword evidence="2 4" id="KW-0808">Transferase</keyword>
<protein>
    <submittedName>
        <fullName evidence="4">SAM-dependent methyltransferase</fullName>
    </submittedName>
</protein>
<feature type="domain" description="Methyltransferase" evidence="3">
    <location>
        <begin position="78"/>
        <end position="175"/>
    </location>
</feature>
<dbReference type="Proteomes" id="UP000230886">
    <property type="component" value="Unassembled WGS sequence"/>
</dbReference>
<dbReference type="RefSeq" id="WP_099697834.1">
    <property type="nucleotide sequence ID" value="NZ_NOVD01000011.1"/>
</dbReference>
<dbReference type="Pfam" id="PF13649">
    <property type="entry name" value="Methyltransf_25"/>
    <property type="match status" value="1"/>
</dbReference>
<dbReference type="GO" id="GO:0032259">
    <property type="term" value="P:methylation"/>
    <property type="evidence" value="ECO:0007669"/>
    <property type="project" value="UniProtKB-KW"/>
</dbReference>
<keyword evidence="1 4" id="KW-0489">Methyltransferase</keyword>
<dbReference type="PANTHER" id="PTHR43861">
    <property type="entry name" value="TRANS-ACONITATE 2-METHYLTRANSFERASE-RELATED"/>
    <property type="match status" value="1"/>
</dbReference>
<dbReference type="AlphaFoldDB" id="A0A2A5J9C2"/>
<proteinExistence type="predicted"/>
<organism evidence="4 5">
    <name type="scientific">Rhodococcus qingshengii</name>
    <dbReference type="NCBI Taxonomy" id="334542"/>
    <lineage>
        <taxon>Bacteria</taxon>
        <taxon>Bacillati</taxon>
        <taxon>Actinomycetota</taxon>
        <taxon>Actinomycetes</taxon>
        <taxon>Mycobacteriales</taxon>
        <taxon>Nocardiaceae</taxon>
        <taxon>Rhodococcus</taxon>
        <taxon>Rhodococcus erythropolis group</taxon>
    </lineage>
</organism>
<gene>
    <name evidence="4" type="ORF">CHR55_17790</name>
</gene>
<accession>A0A2A5J9C2</accession>
<comment type="caution">
    <text evidence="4">The sequence shown here is derived from an EMBL/GenBank/DDBJ whole genome shotgun (WGS) entry which is preliminary data.</text>
</comment>
<name>A0A2A5J9C2_RHOSG</name>
<evidence type="ECO:0000259" key="3">
    <source>
        <dbReference type="Pfam" id="PF13649"/>
    </source>
</evidence>
<dbReference type="InterPro" id="IPR029063">
    <property type="entry name" value="SAM-dependent_MTases_sf"/>
</dbReference>
<reference evidence="4 5" key="1">
    <citation type="submission" date="2017-07" db="EMBL/GenBank/DDBJ databases">
        <title>Draft sequence of Rhodococcus enclensis 23b-28.</title>
        <authorList>
            <person name="Besaury L."/>
            <person name="Sancelme M."/>
            <person name="Amato P."/>
            <person name="Lallement A."/>
            <person name="Delort A.-M."/>
        </authorList>
    </citation>
    <scope>NUCLEOTIDE SEQUENCE [LARGE SCALE GENOMIC DNA]</scope>
    <source>
        <strain evidence="4 5">23b-28</strain>
    </source>
</reference>
<dbReference type="InterPro" id="IPR041698">
    <property type="entry name" value="Methyltransf_25"/>
</dbReference>
<dbReference type="SUPFAM" id="SSF53335">
    <property type="entry name" value="S-adenosyl-L-methionine-dependent methyltransferases"/>
    <property type="match status" value="1"/>
</dbReference>
<dbReference type="PANTHER" id="PTHR43861:SF1">
    <property type="entry name" value="TRANS-ACONITATE 2-METHYLTRANSFERASE"/>
    <property type="match status" value="1"/>
</dbReference>
<evidence type="ECO:0000256" key="2">
    <source>
        <dbReference type="ARBA" id="ARBA00022679"/>
    </source>
</evidence>
<evidence type="ECO:0000256" key="1">
    <source>
        <dbReference type="ARBA" id="ARBA00022603"/>
    </source>
</evidence>
<dbReference type="Gene3D" id="3.40.50.150">
    <property type="entry name" value="Vaccinia Virus protein VP39"/>
    <property type="match status" value="1"/>
</dbReference>
<dbReference type="EMBL" id="NOVD01000011">
    <property type="protein sequence ID" value="PCK26113.1"/>
    <property type="molecule type" value="Genomic_DNA"/>
</dbReference>